<dbReference type="Proteomes" id="UP001198630">
    <property type="component" value="Unassembled WGS sequence"/>
</dbReference>
<evidence type="ECO:0000313" key="2">
    <source>
        <dbReference type="EMBL" id="MCD2114368.1"/>
    </source>
</evidence>
<comment type="caution">
    <text evidence="2">The sequence shown here is derived from an EMBL/GenBank/DDBJ whole genome shotgun (WGS) entry which is preliminary data.</text>
</comment>
<dbReference type="AlphaFoldDB" id="A0AAW4XKZ0"/>
<proteinExistence type="predicted"/>
<dbReference type="InterPro" id="IPR027417">
    <property type="entry name" value="P-loop_NTPase"/>
</dbReference>
<dbReference type="InterPro" id="IPR025669">
    <property type="entry name" value="AAA_dom"/>
</dbReference>
<dbReference type="GeneID" id="29939883"/>
<dbReference type="CDD" id="cd02042">
    <property type="entry name" value="ParAB_family"/>
    <property type="match status" value="1"/>
</dbReference>
<gene>
    <name evidence="2" type="ORF">LQ384_24985</name>
</gene>
<evidence type="ECO:0000259" key="1">
    <source>
        <dbReference type="Pfam" id="PF13614"/>
    </source>
</evidence>
<sequence length="262" mass="27789">MTITAIANLKGGVGKTTVANGLAHAAAAAGKSCLLIDADMQGNSTKHLTGYSATEPSPKSLADVLDRNVDLPAREAIIPARREAIHVLPSGFGDLQAVSDQLGTKPGGEMAFARALKKISGDYDHILIDCRPAIDLVSRSALYAADNVLVVVQPEQDALDGFDAIRDALDDIAEYMDKVLPLAGVVVNRVDGRRGDHAKSIEYLKQYAAEDGIAILGDLIPQLADISKLTNVGMGFDQHPKSPAWARNLHATFTEILEKVAS</sequence>
<evidence type="ECO:0000313" key="3">
    <source>
        <dbReference type="Proteomes" id="UP001198630"/>
    </source>
</evidence>
<dbReference type="Pfam" id="PF13614">
    <property type="entry name" value="AAA_31"/>
    <property type="match status" value="1"/>
</dbReference>
<organism evidence="2 3">
    <name type="scientific">Rhodococcus rhodochrous</name>
    <dbReference type="NCBI Taxonomy" id="1829"/>
    <lineage>
        <taxon>Bacteria</taxon>
        <taxon>Bacillati</taxon>
        <taxon>Actinomycetota</taxon>
        <taxon>Actinomycetes</taxon>
        <taxon>Mycobacteriales</taxon>
        <taxon>Nocardiaceae</taxon>
        <taxon>Rhodococcus</taxon>
    </lineage>
</organism>
<feature type="domain" description="AAA" evidence="1">
    <location>
        <begin position="1"/>
        <end position="178"/>
    </location>
</feature>
<dbReference type="Gene3D" id="3.40.50.300">
    <property type="entry name" value="P-loop containing nucleotide triphosphate hydrolases"/>
    <property type="match status" value="1"/>
</dbReference>
<reference evidence="2" key="1">
    <citation type="submission" date="2021-11" db="EMBL/GenBank/DDBJ databases">
        <title>Development of a sustainable strategy for remediation of hydrocarbon-contaminated territories based on the waste exchange concept.</title>
        <authorList>
            <person name="Elkin A."/>
        </authorList>
    </citation>
    <scope>NUCLEOTIDE SEQUENCE</scope>
    <source>
        <strain evidence="2">IEGM 757</strain>
    </source>
</reference>
<accession>A0AAW4XKZ0</accession>
<dbReference type="InterPro" id="IPR050678">
    <property type="entry name" value="DNA_Partitioning_ATPase"/>
</dbReference>
<dbReference type="PANTHER" id="PTHR13696:SF99">
    <property type="entry name" value="COBYRINIC ACID AC-DIAMIDE SYNTHASE"/>
    <property type="match status" value="1"/>
</dbReference>
<dbReference type="RefSeq" id="WP_024100448.1">
    <property type="nucleotide sequence ID" value="NZ_JAJNCO010000020.1"/>
</dbReference>
<dbReference type="SUPFAM" id="SSF52540">
    <property type="entry name" value="P-loop containing nucleoside triphosphate hydrolases"/>
    <property type="match status" value="1"/>
</dbReference>
<dbReference type="PANTHER" id="PTHR13696">
    <property type="entry name" value="P-LOOP CONTAINING NUCLEOSIDE TRIPHOSPHATE HYDROLASE"/>
    <property type="match status" value="1"/>
</dbReference>
<name>A0AAW4XKZ0_RHORH</name>
<protein>
    <submittedName>
        <fullName evidence="2">AAA family ATPase</fullName>
    </submittedName>
</protein>
<dbReference type="EMBL" id="JAJNCO010000020">
    <property type="protein sequence ID" value="MCD2114368.1"/>
    <property type="molecule type" value="Genomic_DNA"/>
</dbReference>